<dbReference type="EnsemblPlants" id="AVESA.00010b.r2.7CG0683450.1">
    <property type="protein sequence ID" value="AVESA.00010b.r2.7CG0683450.1.CDS.1"/>
    <property type="gene ID" value="AVESA.00010b.r2.7CG0683450"/>
</dbReference>
<accession>A0ACD6A3Q9</accession>
<sequence length="117" mass="11486">MARAQLVLVALVAAMLLAAPYSANAAVSCGQVSSALGPCLAYARGGGSPSASCCSGVKRLAGLAKSTADKRAACNCLKNVVKSASGIKPGNAASIPSKCGVSIPYPISTSVNCNTIN</sequence>
<organism evidence="1 2">
    <name type="scientific">Avena sativa</name>
    <name type="common">Oat</name>
    <dbReference type="NCBI Taxonomy" id="4498"/>
    <lineage>
        <taxon>Eukaryota</taxon>
        <taxon>Viridiplantae</taxon>
        <taxon>Streptophyta</taxon>
        <taxon>Embryophyta</taxon>
        <taxon>Tracheophyta</taxon>
        <taxon>Spermatophyta</taxon>
        <taxon>Magnoliopsida</taxon>
        <taxon>Liliopsida</taxon>
        <taxon>Poales</taxon>
        <taxon>Poaceae</taxon>
        <taxon>BOP clade</taxon>
        <taxon>Pooideae</taxon>
        <taxon>Poodae</taxon>
        <taxon>Poeae</taxon>
        <taxon>Poeae Chloroplast Group 1 (Aveneae type)</taxon>
        <taxon>Aveninae</taxon>
        <taxon>Avena</taxon>
    </lineage>
</organism>
<reference evidence="1" key="2">
    <citation type="submission" date="2025-09" db="UniProtKB">
        <authorList>
            <consortium name="EnsemblPlants"/>
        </authorList>
    </citation>
    <scope>IDENTIFICATION</scope>
</reference>
<evidence type="ECO:0000313" key="2">
    <source>
        <dbReference type="Proteomes" id="UP001732700"/>
    </source>
</evidence>
<dbReference type="Proteomes" id="UP001732700">
    <property type="component" value="Chromosome 7C"/>
</dbReference>
<protein>
    <submittedName>
        <fullName evidence="1">Uncharacterized protein</fullName>
    </submittedName>
</protein>
<evidence type="ECO:0000313" key="1">
    <source>
        <dbReference type="EnsemblPlants" id="AVESA.00010b.r2.7CG0683450.1.CDS.1"/>
    </source>
</evidence>
<reference evidence="1" key="1">
    <citation type="submission" date="2021-05" db="EMBL/GenBank/DDBJ databases">
        <authorList>
            <person name="Scholz U."/>
            <person name="Mascher M."/>
            <person name="Fiebig A."/>
        </authorList>
    </citation>
    <scope>NUCLEOTIDE SEQUENCE [LARGE SCALE GENOMIC DNA]</scope>
</reference>
<name>A0ACD6A3Q9_AVESA</name>
<keyword evidence="2" id="KW-1185">Reference proteome</keyword>
<proteinExistence type="predicted"/>